<dbReference type="Proteomes" id="UP000008227">
    <property type="component" value="Chromosome 2"/>
</dbReference>
<protein>
    <submittedName>
        <fullName evidence="1">LysM domain containing 3</fullName>
    </submittedName>
</protein>
<dbReference type="Ensembl" id="ENSSSCT00000091849.1">
    <property type="protein sequence ID" value="ENSSSCP00000081162.1"/>
    <property type="gene ID" value="ENSSSCG00000024193.4"/>
</dbReference>
<keyword evidence="2" id="KW-1185">Reference proteome</keyword>
<sequence length="133" mass="14931">MIHVNQSNESAAFQGFLCLLSPPDFDIMAGRHQNRSYPLPGVHSSGQVHAFGNCTDSDILEEDAEVYELRSRGKEKIRRSTSRDRLDDIIVLTKDIQEGDTLNAIALQYCCTVSFNLILHNIAPNELFVHNTN</sequence>
<accession>A0A8W4FNU0</accession>
<gene>
    <name evidence="1" type="primary">LYSMD3</name>
</gene>
<evidence type="ECO:0000313" key="2">
    <source>
        <dbReference type="Proteomes" id="UP000008227"/>
    </source>
</evidence>
<dbReference type="AlphaFoldDB" id="A0A8W4FNU0"/>
<dbReference type="GeneTree" id="ENSGT00940000158711"/>
<reference evidence="1" key="3">
    <citation type="submission" date="2025-09" db="UniProtKB">
        <authorList>
            <consortium name="Ensembl"/>
        </authorList>
    </citation>
    <scope>IDENTIFICATION</scope>
</reference>
<evidence type="ECO:0000313" key="1">
    <source>
        <dbReference type="Ensembl" id="ENSSSCP00000081162.1"/>
    </source>
</evidence>
<name>A0A8W4FNU0_PIG</name>
<reference evidence="1" key="2">
    <citation type="submission" date="2025-08" db="UniProtKB">
        <authorList>
            <consortium name="Ensembl"/>
        </authorList>
    </citation>
    <scope>IDENTIFICATION</scope>
</reference>
<reference evidence="1" key="1">
    <citation type="journal article" date="2020" name="Gigascience">
        <title>An improved pig reference genome sequence to enable pig genetics and genomics research.</title>
        <authorList>
            <person name="Warr A."/>
            <person name="Affara N."/>
            <person name="Aken B."/>
            <person name="Beiki H."/>
            <person name="Bickhart D.M."/>
            <person name="Billis K."/>
            <person name="Chow W."/>
            <person name="Eory L."/>
            <person name="Finlayson H.A."/>
            <person name="Flicek P."/>
            <person name="Giron C.G."/>
            <person name="Griffin D.K."/>
            <person name="Hall R."/>
            <person name="Hannum G."/>
            <person name="Hourlier T."/>
            <person name="Howe K."/>
            <person name="Hume D.A."/>
            <person name="Izuogu O."/>
            <person name="Kim K."/>
            <person name="Koren S."/>
            <person name="Liu H."/>
            <person name="Manchanda N."/>
            <person name="Martin F.J."/>
            <person name="Nonneman D.J."/>
            <person name="O'Connor R.E."/>
            <person name="Phillippy A.M."/>
            <person name="Rohrer G.A."/>
            <person name="Rosen B.D."/>
            <person name="Rund L.A."/>
            <person name="Sargent C.A."/>
            <person name="Schook L.B."/>
            <person name="Schroeder S.G."/>
            <person name="Schwartz A.S."/>
            <person name="Skinner B.M."/>
            <person name="Talbot R."/>
            <person name="Tseng E."/>
            <person name="Tuggle C.K."/>
            <person name="Watson M."/>
            <person name="Smith T.P.L."/>
            <person name="Archibald A.L."/>
        </authorList>
    </citation>
    <scope>NUCLEOTIDE SEQUENCE [LARGE SCALE GENOMIC DNA]</scope>
    <source>
        <strain evidence="1">Duroc</strain>
    </source>
</reference>
<proteinExistence type="predicted"/>
<organism evidence="1 2">
    <name type="scientific">Sus scrofa</name>
    <name type="common">Pig</name>
    <dbReference type="NCBI Taxonomy" id="9823"/>
    <lineage>
        <taxon>Eukaryota</taxon>
        <taxon>Metazoa</taxon>
        <taxon>Chordata</taxon>
        <taxon>Craniata</taxon>
        <taxon>Vertebrata</taxon>
        <taxon>Euteleostomi</taxon>
        <taxon>Mammalia</taxon>
        <taxon>Eutheria</taxon>
        <taxon>Laurasiatheria</taxon>
        <taxon>Artiodactyla</taxon>
        <taxon>Suina</taxon>
        <taxon>Suidae</taxon>
        <taxon>Sus</taxon>
    </lineage>
</organism>